<dbReference type="AlphaFoldDB" id="A0A4Y2EM22"/>
<sequence length="182" mass="20964">MMISEDQQSYIRSMGLNHSCLGKKGSFCGQRLEHYTFVNKSITLKTTLTLNLTTMYNHLKDDRTRLTRCVDIKCVCPPWSARDDHRKRNDAGMVEMASTFSTPKLRQMDDSFFSLPAERHAMKLLARLFCCQRALETDIIVETSCDSNHYFGEKIRRFFCYSSNVKAALCSNDPGYFNITVL</sequence>
<dbReference type="Proteomes" id="UP000499080">
    <property type="component" value="Unassembled WGS sequence"/>
</dbReference>
<dbReference type="EMBL" id="BGPR01093073">
    <property type="protein sequence ID" value="GBM29576.1"/>
    <property type="molecule type" value="Genomic_DNA"/>
</dbReference>
<organism evidence="2 3">
    <name type="scientific">Araneus ventricosus</name>
    <name type="common">Orbweaver spider</name>
    <name type="synonym">Epeira ventricosa</name>
    <dbReference type="NCBI Taxonomy" id="182803"/>
    <lineage>
        <taxon>Eukaryota</taxon>
        <taxon>Metazoa</taxon>
        <taxon>Ecdysozoa</taxon>
        <taxon>Arthropoda</taxon>
        <taxon>Chelicerata</taxon>
        <taxon>Arachnida</taxon>
        <taxon>Araneae</taxon>
        <taxon>Araneomorphae</taxon>
        <taxon>Entelegynae</taxon>
        <taxon>Araneoidea</taxon>
        <taxon>Araneidae</taxon>
        <taxon>Araneus</taxon>
    </lineage>
</organism>
<evidence type="ECO:0000313" key="1">
    <source>
        <dbReference type="EMBL" id="GBM29576.1"/>
    </source>
</evidence>
<accession>A0A4Y2EM22</accession>
<name>A0A4Y2EM22_ARAVE</name>
<dbReference type="EMBL" id="BGPR01093076">
    <property type="protein sequence ID" value="GBM29587.1"/>
    <property type="molecule type" value="Genomic_DNA"/>
</dbReference>
<proteinExistence type="predicted"/>
<comment type="caution">
    <text evidence="2">The sequence shown here is derived from an EMBL/GenBank/DDBJ whole genome shotgun (WGS) entry which is preliminary data.</text>
</comment>
<gene>
    <name evidence="1" type="ORF">AVEN_41383_1</name>
    <name evidence="2" type="ORF">AVEN_64976_1</name>
</gene>
<keyword evidence="3" id="KW-1185">Reference proteome</keyword>
<reference evidence="2 3" key="1">
    <citation type="journal article" date="2019" name="Sci. Rep.">
        <title>Orb-weaving spider Araneus ventricosus genome elucidates the spidroin gene catalogue.</title>
        <authorList>
            <person name="Kono N."/>
            <person name="Nakamura H."/>
            <person name="Ohtoshi R."/>
            <person name="Moran D.A.P."/>
            <person name="Shinohara A."/>
            <person name="Yoshida Y."/>
            <person name="Fujiwara M."/>
            <person name="Mori M."/>
            <person name="Tomita M."/>
            <person name="Arakawa K."/>
        </authorList>
    </citation>
    <scope>NUCLEOTIDE SEQUENCE [LARGE SCALE GENOMIC DNA]</scope>
</reference>
<evidence type="ECO:0000313" key="2">
    <source>
        <dbReference type="EMBL" id="GBM29587.1"/>
    </source>
</evidence>
<protein>
    <submittedName>
        <fullName evidence="2">Uncharacterized protein</fullName>
    </submittedName>
</protein>
<evidence type="ECO:0000313" key="3">
    <source>
        <dbReference type="Proteomes" id="UP000499080"/>
    </source>
</evidence>